<name>A0A814NHW8_9BILA</name>
<comment type="caution">
    <text evidence="1">The sequence shown here is derived from an EMBL/GenBank/DDBJ whole genome shotgun (WGS) entry which is preliminary data.</text>
</comment>
<accession>A0A814NHW8</accession>
<dbReference type="OrthoDB" id="10590752at2759"/>
<evidence type="ECO:0000313" key="3">
    <source>
        <dbReference type="Proteomes" id="UP000663829"/>
    </source>
</evidence>
<evidence type="ECO:0000313" key="2">
    <source>
        <dbReference type="EMBL" id="CAF3857888.1"/>
    </source>
</evidence>
<organism evidence="1 3">
    <name type="scientific">Didymodactylos carnosus</name>
    <dbReference type="NCBI Taxonomy" id="1234261"/>
    <lineage>
        <taxon>Eukaryota</taxon>
        <taxon>Metazoa</taxon>
        <taxon>Spiralia</taxon>
        <taxon>Gnathifera</taxon>
        <taxon>Rotifera</taxon>
        <taxon>Eurotatoria</taxon>
        <taxon>Bdelloidea</taxon>
        <taxon>Philodinida</taxon>
        <taxon>Philodinidae</taxon>
        <taxon>Didymodactylos</taxon>
    </lineage>
</organism>
<gene>
    <name evidence="1" type="ORF">GPM918_LOCUS18331</name>
    <name evidence="2" type="ORF">SRO942_LOCUS18328</name>
</gene>
<protein>
    <submittedName>
        <fullName evidence="1">Uncharacterized protein</fullName>
    </submittedName>
</protein>
<dbReference type="Proteomes" id="UP000663829">
    <property type="component" value="Unassembled WGS sequence"/>
</dbReference>
<dbReference type="AlphaFoldDB" id="A0A814NHW8"/>
<dbReference type="EMBL" id="CAJNOQ010005271">
    <property type="protein sequence ID" value="CAF1092469.1"/>
    <property type="molecule type" value="Genomic_DNA"/>
</dbReference>
<sequence length="211" mass="23095">MSRKIRSVHTLTAISLRENNSSELVQISQAELELLTNARNCNLISCIIIKNESQYALQYKNHGGYSGFFFTDAIDAFHNEIGALIDGMLIKTIIPKEDAVGGILHTKESDAACGSSGYISLVIATEAKNYIVCCGFNTSYSGRNLAEIEIRAEDGVTDEKCCITGHGIDPTGNVTDINGLITKTYHSAQNDGLHDFYEACRVFKLMSNLNM</sequence>
<dbReference type="EMBL" id="CAJOBC010005271">
    <property type="protein sequence ID" value="CAF3857888.1"/>
    <property type="molecule type" value="Genomic_DNA"/>
</dbReference>
<reference evidence="1" key="1">
    <citation type="submission" date="2021-02" db="EMBL/GenBank/DDBJ databases">
        <authorList>
            <person name="Nowell W R."/>
        </authorList>
    </citation>
    <scope>NUCLEOTIDE SEQUENCE</scope>
</reference>
<proteinExistence type="predicted"/>
<dbReference type="Proteomes" id="UP000681722">
    <property type="component" value="Unassembled WGS sequence"/>
</dbReference>
<keyword evidence="3" id="KW-1185">Reference proteome</keyword>
<evidence type="ECO:0000313" key="1">
    <source>
        <dbReference type="EMBL" id="CAF1092469.1"/>
    </source>
</evidence>